<dbReference type="EMBL" id="CAESAF010000007">
    <property type="protein sequence ID" value="CAB4331030.1"/>
    <property type="molecule type" value="Genomic_DNA"/>
</dbReference>
<keyword evidence="1" id="KW-0812">Transmembrane</keyword>
<name>A0A6J5YSQ3_9ZZZZ</name>
<keyword evidence="1" id="KW-0472">Membrane</keyword>
<feature type="transmembrane region" description="Helical" evidence="1">
    <location>
        <begin position="37"/>
        <end position="58"/>
    </location>
</feature>
<accession>A0A6J5YSQ3</accession>
<feature type="transmembrane region" description="Helical" evidence="1">
    <location>
        <begin position="70"/>
        <end position="88"/>
    </location>
</feature>
<gene>
    <name evidence="2" type="ORF">UFOPK3574_00171</name>
</gene>
<evidence type="ECO:0000313" key="2">
    <source>
        <dbReference type="EMBL" id="CAB4331030.1"/>
    </source>
</evidence>
<keyword evidence="1" id="KW-1133">Transmembrane helix</keyword>
<protein>
    <submittedName>
        <fullName evidence="2">Unannotated protein</fullName>
    </submittedName>
</protein>
<sequence length="116" mass="12533">MDTVFLIAYIAHMLAIAGILGLLLHQRKKSPRKLSPGVLHSAATALVAGLVMVGTFSSAKPDETLNHTKVGIKLLIVLVILGISYLNVKKVELKKNVWLALIGLTLLNVIIATTWK</sequence>
<reference evidence="2" key="1">
    <citation type="submission" date="2020-05" db="EMBL/GenBank/DDBJ databases">
        <authorList>
            <person name="Chiriac C."/>
            <person name="Salcher M."/>
            <person name="Ghai R."/>
            <person name="Kavagutti S V."/>
        </authorList>
    </citation>
    <scope>NUCLEOTIDE SEQUENCE</scope>
</reference>
<proteinExistence type="predicted"/>
<feature type="transmembrane region" description="Helical" evidence="1">
    <location>
        <begin position="6"/>
        <end position="25"/>
    </location>
</feature>
<evidence type="ECO:0000256" key="1">
    <source>
        <dbReference type="SAM" id="Phobius"/>
    </source>
</evidence>
<organism evidence="2">
    <name type="scientific">freshwater metagenome</name>
    <dbReference type="NCBI Taxonomy" id="449393"/>
    <lineage>
        <taxon>unclassified sequences</taxon>
        <taxon>metagenomes</taxon>
        <taxon>ecological metagenomes</taxon>
    </lineage>
</organism>
<dbReference type="AlphaFoldDB" id="A0A6J5YSQ3"/>
<feature type="transmembrane region" description="Helical" evidence="1">
    <location>
        <begin position="97"/>
        <end position="115"/>
    </location>
</feature>